<dbReference type="Proteomes" id="UP000095192">
    <property type="component" value="Unassembled WGS sequence"/>
</dbReference>
<dbReference type="EMBL" id="JROU02001515">
    <property type="protein sequence ID" value="OEH76186.1"/>
    <property type="molecule type" value="Genomic_DNA"/>
</dbReference>
<proteinExistence type="predicted"/>
<keyword evidence="1" id="KW-0732">Signal</keyword>
<protein>
    <submittedName>
        <fullName evidence="2">Uncharacterized protein</fullName>
    </submittedName>
</protein>
<accession>A0A1D3CYC8</accession>
<dbReference type="VEuPathDB" id="ToxoDB:cyc_06979"/>
<feature type="chain" id="PRO_5008914006" evidence="1">
    <location>
        <begin position="19"/>
        <end position="107"/>
    </location>
</feature>
<organism evidence="2 3">
    <name type="scientific">Cyclospora cayetanensis</name>
    <dbReference type="NCBI Taxonomy" id="88456"/>
    <lineage>
        <taxon>Eukaryota</taxon>
        <taxon>Sar</taxon>
        <taxon>Alveolata</taxon>
        <taxon>Apicomplexa</taxon>
        <taxon>Conoidasida</taxon>
        <taxon>Coccidia</taxon>
        <taxon>Eucoccidiorida</taxon>
        <taxon>Eimeriorina</taxon>
        <taxon>Eimeriidae</taxon>
        <taxon>Cyclospora</taxon>
    </lineage>
</organism>
<sequence length="107" mass="11513">MPYTRFFVWALFAAEALALLQAPTRLISAGLQEADSSMDTLTGLLDDSSIMDNEFNTASDWNIVEELANDTHLLSPSQNADPFAALSPLPKKNAKRSVAAMTIIAAA</sequence>
<evidence type="ECO:0000256" key="1">
    <source>
        <dbReference type="SAM" id="SignalP"/>
    </source>
</evidence>
<reference evidence="2 3" key="1">
    <citation type="journal article" date="2016" name="BMC Genomics">
        <title>Comparative genomics reveals Cyclospora cayetanensis possesses coccidia-like metabolism and invasion components but unique surface antigens.</title>
        <authorList>
            <person name="Liu S."/>
            <person name="Wang L."/>
            <person name="Zheng H."/>
            <person name="Xu Z."/>
            <person name="Roellig D.M."/>
            <person name="Li N."/>
            <person name="Frace M.A."/>
            <person name="Tang K."/>
            <person name="Arrowood M.J."/>
            <person name="Moss D.M."/>
            <person name="Zhang L."/>
            <person name="Feng Y."/>
            <person name="Xiao L."/>
        </authorList>
    </citation>
    <scope>NUCLEOTIDE SEQUENCE [LARGE SCALE GENOMIC DNA]</scope>
    <source>
        <strain evidence="2 3">CHN_HEN01</strain>
    </source>
</reference>
<evidence type="ECO:0000313" key="2">
    <source>
        <dbReference type="EMBL" id="OEH76186.1"/>
    </source>
</evidence>
<feature type="signal peptide" evidence="1">
    <location>
        <begin position="1"/>
        <end position="18"/>
    </location>
</feature>
<dbReference type="InParanoid" id="A0A1D3CYC8"/>
<name>A0A1D3CYC8_9EIME</name>
<comment type="caution">
    <text evidence="2">The sequence shown here is derived from an EMBL/GenBank/DDBJ whole genome shotgun (WGS) entry which is preliminary data.</text>
</comment>
<evidence type="ECO:0000313" key="3">
    <source>
        <dbReference type="Proteomes" id="UP000095192"/>
    </source>
</evidence>
<dbReference type="AlphaFoldDB" id="A0A1D3CYC8"/>
<gene>
    <name evidence="2" type="ORF">cyc_06979</name>
</gene>
<keyword evidence="3" id="KW-1185">Reference proteome</keyword>